<dbReference type="AlphaFoldDB" id="A0A210QXU5"/>
<evidence type="ECO:0000256" key="6">
    <source>
        <dbReference type="ARBA" id="ARBA00023180"/>
    </source>
</evidence>
<dbReference type="InterPro" id="IPR029018">
    <property type="entry name" value="Hex-like_dom2"/>
</dbReference>
<keyword evidence="9" id="KW-0812">Transmembrane</keyword>
<dbReference type="InterPro" id="IPR015883">
    <property type="entry name" value="Glyco_hydro_20_cat"/>
</dbReference>
<evidence type="ECO:0000256" key="9">
    <source>
        <dbReference type="SAM" id="Phobius"/>
    </source>
</evidence>
<dbReference type="OrthoDB" id="428480at2759"/>
<evidence type="ECO:0000259" key="12">
    <source>
        <dbReference type="Pfam" id="PF14845"/>
    </source>
</evidence>
<dbReference type="PANTHER" id="PTHR22600">
    <property type="entry name" value="BETA-HEXOSAMINIDASE"/>
    <property type="match status" value="1"/>
</dbReference>
<evidence type="ECO:0000259" key="11">
    <source>
        <dbReference type="Pfam" id="PF00728"/>
    </source>
</evidence>
<dbReference type="STRING" id="6573.A0A210QXU5"/>
<feature type="domain" description="Beta-hexosaminidase eukaryotic type N-terminal" evidence="12">
    <location>
        <begin position="106"/>
        <end position="240"/>
    </location>
</feature>
<evidence type="ECO:0000256" key="7">
    <source>
        <dbReference type="ARBA" id="ARBA00023295"/>
    </source>
</evidence>
<dbReference type="SUPFAM" id="SSF55545">
    <property type="entry name" value="beta-N-acetylhexosaminidase-like domain"/>
    <property type="match status" value="1"/>
</dbReference>
<evidence type="ECO:0000256" key="2">
    <source>
        <dbReference type="ARBA" id="ARBA00006285"/>
    </source>
</evidence>
<dbReference type="InterPro" id="IPR029019">
    <property type="entry name" value="HEX_eukaryotic_N"/>
</dbReference>
<dbReference type="Proteomes" id="UP000242188">
    <property type="component" value="Unassembled WGS sequence"/>
</dbReference>
<dbReference type="FunFam" id="3.20.20.80:FF:000063">
    <property type="entry name" value="Beta-hexosaminidase"/>
    <property type="match status" value="1"/>
</dbReference>
<dbReference type="GO" id="GO:0030203">
    <property type="term" value="P:glycosaminoglycan metabolic process"/>
    <property type="evidence" value="ECO:0007669"/>
    <property type="project" value="TreeGrafter"/>
</dbReference>
<evidence type="ECO:0000256" key="1">
    <source>
        <dbReference type="ARBA" id="ARBA00001231"/>
    </source>
</evidence>
<evidence type="ECO:0000256" key="3">
    <source>
        <dbReference type="ARBA" id="ARBA00012663"/>
    </source>
</evidence>
<feature type="transmembrane region" description="Helical" evidence="9">
    <location>
        <begin position="676"/>
        <end position="694"/>
    </location>
</feature>
<dbReference type="EMBL" id="NEDP02001335">
    <property type="protein sequence ID" value="OWF53560.1"/>
    <property type="molecule type" value="Genomic_DNA"/>
</dbReference>
<dbReference type="EC" id="3.2.1.52" evidence="3"/>
<keyword evidence="6" id="KW-0325">Glycoprotein</keyword>
<dbReference type="Gene3D" id="3.20.20.80">
    <property type="entry name" value="Glycosidases"/>
    <property type="match status" value="1"/>
</dbReference>
<comment type="catalytic activity">
    <reaction evidence="1">
        <text>Hydrolysis of terminal non-reducing N-acetyl-D-hexosamine residues in N-acetyl-beta-D-hexosaminides.</text>
        <dbReference type="EC" id="3.2.1.52"/>
    </reaction>
</comment>
<evidence type="ECO:0000256" key="4">
    <source>
        <dbReference type="ARBA" id="ARBA00022729"/>
    </source>
</evidence>
<dbReference type="SUPFAM" id="SSF51445">
    <property type="entry name" value="(Trans)glycosidases"/>
    <property type="match status" value="1"/>
</dbReference>
<evidence type="ECO:0000313" key="14">
    <source>
        <dbReference type="Proteomes" id="UP000242188"/>
    </source>
</evidence>
<comment type="caution">
    <text evidence="13">The sequence shown here is derived from an EMBL/GenBank/DDBJ whole genome shotgun (WGS) entry which is preliminary data.</text>
</comment>
<keyword evidence="9" id="KW-1133">Transmembrane helix</keyword>
<comment type="similarity">
    <text evidence="2">Belongs to the glycosyl hydrolase 20 family.</text>
</comment>
<dbReference type="PANTHER" id="PTHR22600:SF21">
    <property type="entry name" value="BETA-HEXOSAMINIDASE A"/>
    <property type="match status" value="1"/>
</dbReference>
<evidence type="ECO:0000256" key="5">
    <source>
        <dbReference type="ARBA" id="ARBA00022801"/>
    </source>
</evidence>
<dbReference type="Pfam" id="PF14845">
    <property type="entry name" value="Glycohydro_20b2"/>
    <property type="match status" value="1"/>
</dbReference>
<sequence length="702" mass="81618">MDNPAVTLAWLTVLLVNVYSQNAQKAAPVYVGGTRRGNYSSLSKYNRTKLDIRKIRQQYPRGPIHRSANKNVSIEWDYTDFSIQFNSIRGPAFKLRRAPRATCGEPWPLPQHYKANKDKVYRIEQHSFSIKTENSTCVILEKAIQRYKDAIFKYASEEFYDNLKYLKNGGFDKEILNMRKIHEDASPISWMSVVLKNSCSNYLHESSDEGYSLLVKPSGIFLIANEVWGALRGLETFSQILYKRQNKFYIKDTVIEDFPRFSHRGILIDSSRHFIKKSIIYDVIEGMVQNKMNVLHWHLVDDQSFPYVSRTFPNLSDKGAYHPSLVYRPQDIADIIEYARIRAVRVIPEFDTPGHTFSWGFGHPEILAQCYMNYRPVPGYLGPMDPSKNYTFDFLNKLFREIFDVFNDRFVHLGGDEVPLNCWTSNPDVKHFLSMLDDHWNTSFKMKDPMVKVWNYFINRFTDNLKNISREQGREKRFIMWEEAMRNKLKIPKDTIIQIWLGSIREVQQAIDRGHQVIYSTCWYLDWVDHGVHWPKYYRCDPNPIRTGKEAREQMILGGEACLWSEYITNENVISLLWPRASAVAERLWSSRSVTDVLAASRRLQEHRCRMLRRGLSVGYISGPDYCVPPSGPEENETNLGKSGPVTDSPGNHIHALRLHSKPVLWISCNNELETASLLISLFGVLLVLMMFGVRRSLFRLT</sequence>
<evidence type="ECO:0000256" key="10">
    <source>
        <dbReference type="SAM" id="SignalP"/>
    </source>
</evidence>
<dbReference type="InterPro" id="IPR017853">
    <property type="entry name" value="GH"/>
</dbReference>
<evidence type="ECO:0000313" key="13">
    <source>
        <dbReference type="EMBL" id="OWF53560.1"/>
    </source>
</evidence>
<keyword evidence="14" id="KW-1185">Reference proteome</keyword>
<feature type="signal peptide" evidence="10">
    <location>
        <begin position="1"/>
        <end position="20"/>
    </location>
</feature>
<feature type="domain" description="Glycoside hydrolase family 20 catalytic" evidence="11">
    <location>
        <begin position="261"/>
        <end position="591"/>
    </location>
</feature>
<dbReference type="GO" id="GO:0016020">
    <property type="term" value="C:membrane"/>
    <property type="evidence" value="ECO:0007669"/>
    <property type="project" value="TreeGrafter"/>
</dbReference>
<feature type="active site" description="Proton donor" evidence="8">
    <location>
        <position position="417"/>
    </location>
</feature>
<dbReference type="Pfam" id="PF00728">
    <property type="entry name" value="Glyco_hydro_20"/>
    <property type="match status" value="1"/>
</dbReference>
<organism evidence="13 14">
    <name type="scientific">Mizuhopecten yessoensis</name>
    <name type="common">Japanese scallop</name>
    <name type="synonym">Patinopecten yessoensis</name>
    <dbReference type="NCBI Taxonomy" id="6573"/>
    <lineage>
        <taxon>Eukaryota</taxon>
        <taxon>Metazoa</taxon>
        <taxon>Spiralia</taxon>
        <taxon>Lophotrochozoa</taxon>
        <taxon>Mollusca</taxon>
        <taxon>Bivalvia</taxon>
        <taxon>Autobranchia</taxon>
        <taxon>Pteriomorphia</taxon>
        <taxon>Pectinida</taxon>
        <taxon>Pectinoidea</taxon>
        <taxon>Pectinidae</taxon>
        <taxon>Mizuhopecten</taxon>
    </lineage>
</organism>
<dbReference type="GO" id="GO:0004563">
    <property type="term" value="F:beta-N-acetylhexosaminidase activity"/>
    <property type="evidence" value="ECO:0007669"/>
    <property type="project" value="UniProtKB-EC"/>
</dbReference>
<name>A0A210QXU5_MIZYE</name>
<dbReference type="InterPro" id="IPR025705">
    <property type="entry name" value="Beta_hexosaminidase_sua/sub"/>
</dbReference>
<keyword evidence="4 10" id="KW-0732">Signal</keyword>
<dbReference type="GO" id="GO:0006689">
    <property type="term" value="P:ganglioside catabolic process"/>
    <property type="evidence" value="ECO:0007669"/>
    <property type="project" value="TreeGrafter"/>
</dbReference>
<keyword evidence="9" id="KW-0472">Membrane</keyword>
<reference evidence="13 14" key="1">
    <citation type="journal article" date="2017" name="Nat. Ecol. Evol.">
        <title>Scallop genome provides insights into evolution of bilaterian karyotype and development.</title>
        <authorList>
            <person name="Wang S."/>
            <person name="Zhang J."/>
            <person name="Jiao W."/>
            <person name="Li J."/>
            <person name="Xun X."/>
            <person name="Sun Y."/>
            <person name="Guo X."/>
            <person name="Huan P."/>
            <person name="Dong B."/>
            <person name="Zhang L."/>
            <person name="Hu X."/>
            <person name="Sun X."/>
            <person name="Wang J."/>
            <person name="Zhao C."/>
            <person name="Wang Y."/>
            <person name="Wang D."/>
            <person name="Huang X."/>
            <person name="Wang R."/>
            <person name="Lv J."/>
            <person name="Li Y."/>
            <person name="Zhang Z."/>
            <person name="Liu B."/>
            <person name="Lu W."/>
            <person name="Hui Y."/>
            <person name="Liang J."/>
            <person name="Zhou Z."/>
            <person name="Hou R."/>
            <person name="Li X."/>
            <person name="Liu Y."/>
            <person name="Li H."/>
            <person name="Ning X."/>
            <person name="Lin Y."/>
            <person name="Zhao L."/>
            <person name="Xing Q."/>
            <person name="Dou J."/>
            <person name="Li Y."/>
            <person name="Mao J."/>
            <person name="Guo H."/>
            <person name="Dou H."/>
            <person name="Li T."/>
            <person name="Mu C."/>
            <person name="Jiang W."/>
            <person name="Fu Q."/>
            <person name="Fu X."/>
            <person name="Miao Y."/>
            <person name="Liu J."/>
            <person name="Yu Q."/>
            <person name="Li R."/>
            <person name="Liao H."/>
            <person name="Li X."/>
            <person name="Kong Y."/>
            <person name="Jiang Z."/>
            <person name="Chourrout D."/>
            <person name="Li R."/>
            <person name="Bao Z."/>
        </authorList>
    </citation>
    <scope>NUCLEOTIDE SEQUENCE [LARGE SCALE GENOMIC DNA]</scope>
    <source>
        <strain evidence="13 14">PY_sf001</strain>
    </source>
</reference>
<proteinExistence type="inferred from homology"/>
<dbReference type="GO" id="GO:0005975">
    <property type="term" value="P:carbohydrate metabolic process"/>
    <property type="evidence" value="ECO:0007669"/>
    <property type="project" value="InterPro"/>
</dbReference>
<gene>
    <name evidence="13" type="ORF">KP79_PYT13673</name>
</gene>
<dbReference type="GO" id="GO:0005764">
    <property type="term" value="C:lysosome"/>
    <property type="evidence" value="ECO:0007669"/>
    <property type="project" value="TreeGrafter"/>
</dbReference>
<dbReference type="PRINTS" id="PR00738">
    <property type="entry name" value="GLHYDRLASE20"/>
</dbReference>
<keyword evidence="7" id="KW-0326">Glycosidase</keyword>
<protein>
    <recommendedName>
        <fullName evidence="3">beta-N-acetylhexosaminidase</fullName>
        <ecNumber evidence="3">3.2.1.52</ecNumber>
    </recommendedName>
</protein>
<dbReference type="CDD" id="cd06562">
    <property type="entry name" value="GH20_HexA_HexB-like"/>
    <property type="match status" value="1"/>
</dbReference>
<feature type="chain" id="PRO_5012690755" description="beta-N-acetylhexosaminidase" evidence="10">
    <location>
        <begin position="21"/>
        <end position="702"/>
    </location>
</feature>
<accession>A0A210QXU5</accession>
<keyword evidence="5" id="KW-0378">Hydrolase</keyword>
<dbReference type="Gene3D" id="3.30.379.10">
    <property type="entry name" value="Chitobiase/beta-hexosaminidase domain 2-like"/>
    <property type="match status" value="1"/>
</dbReference>
<evidence type="ECO:0000256" key="8">
    <source>
        <dbReference type="PIRSR" id="PIRSR625705-1"/>
    </source>
</evidence>